<evidence type="ECO:0000256" key="1">
    <source>
        <dbReference type="SAM" id="MobiDB-lite"/>
    </source>
</evidence>
<proteinExistence type="predicted"/>
<dbReference type="InParanoid" id="A0A7M7MF24"/>
<dbReference type="RefSeq" id="XP_022671867.1">
    <property type="nucleotide sequence ID" value="XM_022816132.1"/>
</dbReference>
<sequence>MGSERTILTDNFRLSADCRRWMSKEFWDAVISVKNDSNILRFRRRQGQKRLSTYVYDRRKRTCTLRQRKRSRDQRGSLPLNCDRLLAGYQGTSEAVPHPILNLSGDRRALAHGPPLRLSPDEGLTTTDNLTMTANVSSSELELEWITAILDGKEEFPNIAAATKHQSLKRKHANEILEQSIATHKHSEDITALEDYRKQSRNFQLRKKYLLNHLMTSRGFYESDIECSLCSDTSWQDEHLEPFLAVQADRTEFEHRGELLSNEHQPKGIMAPKSYDCKHHARGNDSWRSFFLTADEETYNPYEQISPTFDNEELSLPSMTRLNVLGKRMASGVHEHTEDLSSSAMVSILRSTVREPPRTIANTLLNHKLQEGKEKQNFPLQQLALNKEGISLESHTEESVKHVTNFEGISLKTYTEESVKPMMNFEIHAEPSELENDQEAGGVVPLVTYGDILMPSPIGYDEAGEVVPLVTYGDVLMPSPIGYDEDTISSVGYNEQPDVPATRLERENCQISLPPQETLTQTTCFGHVQTGSQGEIASTTSYDPRVFSSTVVDDLIRPNAYSGELLSTTRYDYSASFFDILTSTAKYDDQQRAPHGDKSLQSATANDGSVPIFDQTIVSPINYDFKKQGKPAPLTTTTIEKRVFPHQINDSRLLEIRSAKETEDYTGISLSVRKMANLLNGQALSAIDNKKGYPSLATDPNHGKMTLNDGTKPDRLVTDRTEMPLLTKKPTRLYLANQMGTPSVPCSSVASMELCFDSKTALPTINEQTPVSSITNKHQKRVHNLPVGSTATVHENKGKILIDEIDRSGNQLPTTPVTNQQPTISKNTYVDRRIPLLENERPKPITDSAQRLVQAKNNMGKEAAISLETVPSPTADRDRKKAVSALHQTGHAYKGISEQVKKNSKKSYPRYYDVASGEDPFRMRINEKKITIL</sequence>
<dbReference type="GeneID" id="111254849"/>
<evidence type="ECO:0000313" key="2">
    <source>
        <dbReference type="EnsemblMetazoa" id="XP_022671867"/>
    </source>
</evidence>
<evidence type="ECO:0000313" key="3">
    <source>
        <dbReference type="Proteomes" id="UP000594260"/>
    </source>
</evidence>
<dbReference type="AlphaFoldDB" id="A0A7M7MF24"/>
<organism evidence="2 3">
    <name type="scientific">Varroa destructor</name>
    <name type="common">Honeybee mite</name>
    <dbReference type="NCBI Taxonomy" id="109461"/>
    <lineage>
        <taxon>Eukaryota</taxon>
        <taxon>Metazoa</taxon>
        <taxon>Ecdysozoa</taxon>
        <taxon>Arthropoda</taxon>
        <taxon>Chelicerata</taxon>
        <taxon>Arachnida</taxon>
        <taxon>Acari</taxon>
        <taxon>Parasitiformes</taxon>
        <taxon>Mesostigmata</taxon>
        <taxon>Gamasina</taxon>
        <taxon>Dermanyssoidea</taxon>
        <taxon>Varroidae</taxon>
        <taxon>Varroa</taxon>
    </lineage>
</organism>
<dbReference type="KEGG" id="vde:111254849"/>
<reference evidence="2" key="1">
    <citation type="submission" date="2021-01" db="UniProtKB">
        <authorList>
            <consortium name="EnsemblMetazoa"/>
        </authorList>
    </citation>
    <scope>IDENTIFICATION</scope>
</reference>
<feature type="region of interest" description="Disordered" evidence="1">
    <location>
        <begin position="695"/>
        <end position="716"/>
    </location>
</feature>
<dbReference type="EnsemblMetazoa" id="XM_022816132">
    <property type="protein sequence ID" value="XP_022671867"/>
    <property type="gene ID" value="LOC111254849"/>
</dbReference>
<keyword evidence="3" id="KW-1185">Reference proteome</keyword>
<accession>A0A7M7MF24</accession>
<dbReference type="Proteomes" id="UP000594260">
    <property type="component" value="Unplaced"/>
</dbReference>
<name>A0A7M7MF24_VARDE</name>
<protein>
    <submittedName>
        <fullName evidence="2">Uncharacterized protein</fullName>
    </submittedName>
</protein>